<sequence>MIQIPTTISLWDQFSEYEASDFVKLPGVFPSAIGLRLKLSTYYGGHLAIRGPSAFIFNPPIPKATALHTWCVANTNKINELLWITPASLQRAIQKEPNADEIVKITNLAISIDQVI</sequence>
<comment type="caution">
    <text evidence="1">The sequence shown here is derived from an EMBL/GenBank/DDBJ whole genome shotgun (WGS) entry which is preliminary data.</text>
</comment>
<dbReference type="OrthoDB" id="1740937at2759"/>
<keyword evidence="2" id="KW-1185">Reference proteome</keyword>
<reference evidence="1" key="1">
    <citation type="submission" date="2019-11" db="EMBL/GenBank/DDBJ databases">
        <authorList>
            <person name="Liu Y."/>
            <person name="Hou J."/>
            <person name="Li T.-Q."/>
            <person name="Guan C.-H."/>
            <person name="Wu X."/>
            <person name="Wu H.-Z."/>
            <person name="Ling F."/>
            <person name="Zhang R."/>
            <person name="Shi X.-G."/>
            <person name="Ren J.-P."/>
            <person name="Chen E.-F."/>
            <person name="Sun J.-M."/>
        </authorList>
    </citation>
    <scope>NUCLEOTIDE SEQUENCE</scope>
    <source>
        <strain evidence="1">Adult_tree_wgs_1</strain>
        <tissue evidence="1">Leaves</tissue>
    </source>
</reference>
<dbReference type="EMBL" id="WJXA01000003">
    <property type="protein sequence ID" value="KAF7148826.1"/>
    <property type="molecule type" value="Genomic_DNA"/>
</dbReference>
<organism evidence="1 2">
    <name type="scientific">Rhododendron simsii</name>
    <name type="common">Sims's rhododendron</name>
    <dbReference type="NCBI Taxonomy" id="118357"/>
    <lineage>
        <taxon>Eukaryota</taxon>
        <taxon>Viridiplantae</taxon>
        <taxon>Streptophyta</taxon>
        <taxon>Embryophyta</taxon>
        <taxon>Tracheophyta</taxon>
        <taxon>Spermatophyta</taxon>
        <taxon>Magnoliopsida</taxon>
        <taxon>eudicotyledons</taxon>
        <taxon>Gunneridae</taxon>
        <taxon>Pentapetalae</taxon>
        <taxon>asterids</taxon>
        <taxon>Ericales</taxon>
        <taxon>Ericaceae</taxon>
        <taxon>Ericoideae</taxon>
        <taxon>Rhodoreae</taxon>
        <taxon>Rhododendron</taxon>
    </lineage>
</organism>
<evidence type="ECO:0000313" key="1">
    <source>
        <dbReference type="EMBL" id="KAF7148826.1"/>
    </source>
</evidence>
<dbReference type="AlphaFoldDB" id="A0A834HIQ3"/>
<proteinExistence type="predicted"/>
<gene>
    <name evidence="1" type="ORF">RHSIM_Rhsim03G0182800</name>
</gene>
<evidence type="ECO:0000313" key="2">
    <source>
        <dbReference type="Proteomes" id="UP000626092"/>
    </source>
</evidence>
<dbReference type="Proteomes" id="UP000626092">
    <property type="component" value="Unassembled WGS sequence"/>
</dbReference>
<protein>
    <submittedName>
        <fullName evidence="1">Uncharacterized protein</fullName>
    </submittedName>
</protein>
<accession>A0A834HIQ3</accession>
<name>A0A834HIQ3_RHOSS</name>